<evidence type="ECO:0000313" key="2">
    <source>
        <dbReference type="EMBL" id="EOA81228.1"/>
    </source>
</evidence>
<dbReference type="PANTHER" id="PTHR42085:SF1">
    <property type="entry name" value="F-BOX DOMAIN-CONTAINING PROTEIN"/>
    <property type="match status" value="1"/>
</dbReference>
<name>R0JIQ8_EXST2</name>
<accession>R0JIQ8</accession>
<dbReference type="Proteomes" id="UP000016935">
    <property type="component" value="Unassembled WGS sequence"/>
</dbReference>
<sequence>TVALPETLQPQSPLLQLPPEIKHIIFALCLAADTPISDPRIGGPTKGPVCNQASRLSLLQTCRRMYHEVDSRPFFAHNTFRFSSLDTMRAFLRALPEDYRTRIQDVEIDLALLNSDRPHVTHEWLQYLASKRDDGMPSLRADTGGVKCLRLNLNAWPLIAMTRCELWDVLRGILKGLAHVERIVVTGASRGKSMAQKAPWSPVHFVGGDNVGTNDLLARMSNCVVTRPGQDKVIKWLRRDGKLQLEVVSTAH</sequence>
<reference evidence="2 3" key="1">
    <citation type="journal article" date="2012" name="PLoS Pathog.">
        <title>Diverse lifestyles and strategies of plant pathogenesis encoded in the genomes of eighteen Dothideomycetes fungi.</title>
        <authorList>
            <person name="Ohm R.A."/>
            <person name="Feau N."/>
            <person name="Henrissat B."/>
            <person name="Schoch C.L."/>
            <person name="Horwitz B.A."/>
            <person name="Barry K.W."/>
            <person name="Condon B.J."/>
            <person name="Copeland A.C."/>
            <person name="Dhillon B."/>
            <person name="Glaser F."/>
            <person name="Hesse C.N."/>
            <person name="Kosti I."/>
            <person name="LaButti K."/>
            <person name="Lindquist E.A."/>
            <person name="Lucas S."/>
            <person name="Salamov A.A."/>
            <person name="Bradshaw R.E."/>
            <person name="Ciuffetti L."/>
            <person name="Hamelin R.C."/>
            <person name="Kema G.H.J."/>
            <person name="Lawrence C."/>
            <person name="Scott J.A."/>
            <person name="Spatafora J.W."/>
            <person name="Turgeon B.G."/>
            <person name="de Wit P.J.G.M."/>
            <person name="Zhong S."/>
            <person name="Goodwin S.B."/>
            <person name="Grigoriev I.V."/>
        </authorList>
    </citation>
    <scope>NUCLEOTIDE SEQUENCE [LARGE SCALE GENOMIC DNA]</scope>
    <source>
        <strain evidence="3">28A</strain>
    </source>
</reference>
<dbReference type="Pfam" id="PF24864">
    <property type="entry name" value="DUF7730"/>
    <property type="match status" value="1"/>
</dbReference>
<dbReference type="GeneID" id="19405249"/>
<evidence type="ECO:0000259" key="1">
    <source>
        <dbReference type="Pfam" id="PF24864"/>
    </source>
</evidence>
<protein>
    <recommendedName>
        <fullName evidence="1">DUF7730 domain-containing protein</fullName>
    </recommendedName>
</protein>
<reference evidence="2 3" key="2">
    <citation type="journal article" date="2013" name="PLoS Genet.">
        <title>Comparative genome structure, secondary metabolite, and effector coding capacity across Cochliobolus pathogens.</title>
        <authorList>
            <person name="Condon B.J."/>
            <person name="Leng Y."/>
            <person name="Wu D."/>
            <person name="Bushley K.E."/>
            <person name="Ohm R.A."/>
            <person name="Otillar R."/>
            <person name="Martin J."/>
            <person name="Schackwitz W."/>
            <person name="Grimwood J."/>
            <person name="MohdZainudin N."/>
            <person name="Xue C."/>
            <person name="Wang R."/>
            <person name="Manning V.A."/>
            <person name="Dhillon B."/>
            <person name="Tu Z.J."/>
            <person name="Steffenson B.J."/>
            <person name="Salamov A."/>
            <person name="Sun H."/>
            <person name="Lowry S."/>
            <person name="LaButti K."/>
            <person name="Han J."/>
            <person name="Copeland A."/>
            <person name="Lindquist E."/>
            <person name="Barry K."/>
            <person name="Schmutz J."/>
            <person name="Baker S.E."/>
            <person name="Ciuffetti L.M."/>
            <person name="Grigoriev I.V."/>
            <person name="Zhong S."/>
            <person name="Turgeon B.G."/>
        </authorList>
    </citation>
    <scope>NUCLEOTIDE SEQUENCE [LARGE SCALE GENOMIC DNA]</scope>
    <source>
        <strain evidence="3">28A</strain>
    </source>
</reference>
<dbReference type="InterPro" id="IPR038883">
    <property type="entry name" value="AN11006-like"/>
</dbReference>
<dbReference type="RefSeq" id="XP_008030739.1">
    <property type="nucleotide sequence ID" value="XM_008032548.1"/>
</dbReference>
<feature type="non-terminal residue" evidence="2">
    <location>
        <position position="252"/>
    </location>
</feature>
<dbReference type="eggNOG" id="ENOG502TCB7">
    <property type="taxonomic scope" value="Eukaryota"/>
</dbReference>
<feature type="domain" description="DUF7730" evidence="1">
    <location>
        <begin position="51"/>
        <end position="113"/>
    </location>
</feature>
<feature type="non-terminal residue" evidence="2">
    <location>
        <position position="1"/>
    </location>
</feature>
<dbReference type="EMBL" id="KB908866">
    <property type="protein sequence ID" value="EOA81228.1"/>
    <property type="molecule type" value="Genomic_DNA"/>
</dbReference>
<gene>
    <name evidence="2" type="ORF">SETTUDRAFT_59663</name>
</gene>
<dbReference type="PANTHER" id="PTHR42085">
    <property type="entry name" value="F-BOX DOMAIN-CONTAINING PROTEIN"/>
    <property type="match status" value="1"/>
</dbReference>
<dbReference type="HOGENOM" id="CLU_080201_0_0_1"/>
<keyword evidence="3" id="KW-1185">Reference proteome</keyword>
<dbReference type="OrthoDB" id="62952at2759"/>
<proteinExistence type="predicted"/>
<dbReference type="InterPro" id="IPR056632">
    <property type="entry name" value="DUF7730"/>
</dbReference>
<evidence type="ECO:0000313" key="3">
    <source>
        <dbReference type="Proteomes" id="UP000016935"/>
    </source>
</evidence>
<organism evidence="2 3">
    <name type="scientific">Exserohilum turcicum (strain 28A)</name>
    <name type="common">Northern leaf blight fungus</name>
    <name type="synonym">Setosphaeria turcica</name>
    <dbReference type="NCBI Taxonomy" id="671987"/>
    <lineage>
        <taxon>Eukaryota</taxon>
        <taxon>Fungi</taxon>
        <taxon>Dikarya</taxon>
        <taxon>Ascomycota</taxon>
        <taxon>Pezizomycotina</taxon>
        <taxon>Dothideomycetes</taxon>
        <taxon>Pleosporomycetidae</taxon>
        <taxon>Pleosporales</taxon>
        <taxon>Pleosporineae</taxon>
        <taxon>Pleosporaceae</taxon>
        <taxon>Exserohilum</taxon>
    </lineage>
</organism>
<dbReference type="AlphaFoldDB" id="R0JIQ8"/>